<proteinExistence type="predicted"/>
<dbReference type="Proteomes" id="UP001153365">
    <property type="component" value="Unassembled WGS sequence"/>
</dbReference>
<keyword evidence="2" id="KW-1185">Reference proteome</keyword>
<organism evidence="1 2">
    <name type="scientific">Phakopsora pachyrhizi</name>
    <name type="common">Asian soybean rust disease fungus</name>
    <dbReference type="NCBI Taxonomy" id="170000"/>
    <lineage>
        <taxon>Eukaryota</taxon>
        <taxon>Fungi</taxon>
        <taxon>Dikarya</taxon>
        <taxon>Basidiomycota</taxon>
        <taxon>Pucciniomycotina</taxon>
        <taxon>Pucciniomycetes</taxon>
        <taxon>Pucciniales</taxon>
        <taxon>Phakopsoraceae</taxon>
        <taxon>Phakopsora</taxon>
    </lineage>
</organism>
<evidence type="ECO:0000313" key="2">
    <source>
        <dbReference type="Proteomes" id="UP001153365"/>
    </source>
</evidence>
<evidence type="ECO:0000313" key="1">
    <source>
        <dbReference type="EMBL" id="CAH7686877.1"/>
    </source>
</evidence>
<sequence>MGNSICHALMNWVETYPGDFVKPRTLMVLKAFNMLTLTATWLQHYGDKILPMTKAIARMTDKDVGWALPDTTDKEMIERLLETLPRLRAAYSPTKAAQRTKNLELEISSLQ</sequence>
<reference evidence="1" key="1">
    <citation type="submission" date="2022-06" db="EMBL/GenBank/DDBJ databases">
        <authorList>
            <consortium name="SYNGENTA / RWTH Aachen University"/>
        </authorList>
    </citation>
    <scope>NUCLEOTIDE SEQUENCE</scope>
</reference>
<name>A0AAV0BJX4_PHAPC</name>
<protein>
    <submittedName>
        <fullName evidence="1">Uncharacterized protein</fullName>
    </submittedName>
</protein>
<accession>A0AAV0BJX4</accession>
<gene>
    <name evidence="1" type="ORF">PPACK8108_LOCUS21584</name>
</gene>
<dbReference type="AlphaFoldDB" id="A0AAV0BJX4"/>
<dbReference type="EMBL" id="CALTRL010005821">
    <property type="protein sequence ID" value="CAH7686877.1"/>
    <property type="molecule type" value="Genomic_DNA"/>
</dbReference>
<comment type="caution">
    <text evidence="1">The sequence shown here is derived from an EMBL/GenBank/DDBJ whole genome shotgun (WGS) entry which is preliminary data.</text>
</comment>